<evidence type="ECO:0000313" key="1">
    <source>
        <dbReference type="EMBL" id="TWD91589.1"/>
    </source>
</evidence>
<protein>
    <submittedName>
        <fullName evidence="1">Uncharacterized protein</fullName>
    </submittedName>
</protein>
<dbReference type="RefSeq" id="WP_144568157.1">
    <property type="nucleotide sequence ID" value="NZ_VIVN01000021.1"/>
</dbReference>
<dbReference type="Proteomes" id="UP000319671">
    <property type="component" value="Unassembled WGS sequence"/>
</dbReference>
<dbReference type="AlphaFoldDB" id="A0A561CK70"/>
<name>A0A561CK70_9BACI</name>
<reference evidence="1 2" key="1">
    <citation type="submission" date="2019-06" db="EMBL/GenBank/DDBJ databases">
        <title>Sorghum-associated microbial communities from plants grown in Nebraska, USA.</title>
        <authorList>
            <person name="Schachtman D."/>
        </authorList>
    </citation>
    <scope>NUCLEOTIDE SEQUENCE [LARGE SCALE GENOMIC DNA]</scope>
    <source>
        <strain evidence="1 2">2482</strain>
    </source>
</reference>
<evidence type="ECO:0000313" key="2">
    <source>
        <dbReference type="Proteomes" id="UP000319671"/>
    </source>
</evidence>
<gene>
    <name evidence="1" type="ORF">FB550_12131</name>
</gene>
<accession>A0A561CK70</accession>
<dbReference type="EMBL" id="VIVN01000021">
    <property type="protein sequence ID" value="TWD91589.1"/>
    <property type="molecule type" value="Genomic_DNA"/>
</dbReference>
<organism evidence="1 2">
    <name type="scientific">Neobacillus bataviensis</name>
    <dbReference type="NCBI Taxonomy" id="220685"/>
    <lineage>
        <taxon>Bacteria</taxon>
        <taxon>Bacillati</taxon>
        <taxon>Bacillota</taxon>
        <taxon>Bacilli</taxon>
        <taxon>Bacillales</taxon>
        <taxon>Bacillaceae</taxon>
        <taxon>Neobacillus</taxon>
    </lineage>
</organism>
<keyword evidence="2" id="KW-1185">Reference proteome</keyword>
<comment type="caution">
    <text evidence="1">The sequence shown here is derived from an EMBL/GenBank/DDBJ whole genome shotgun (WGS) entry which is preliminary data.</text>
</comment>
<proteinExistence type="predicted"/>
<sequence length="70" mass="8205">MDFYEKLPNDVLITFYKEINKNIKKGILTKQMYYELGLIFSVMSRRGISLNKPCDLEEVVDSQIMKNIIA</sequence>